<accession>A0A915XKM7</accession>
<protein>
    <submittedName>
        <fullName evidence="1">Uncharacterized protein</fullName>
    </submittedName>
</protein>
<sequence>MWSSLNKKSITAICSYGSSNLFLLFDDQYPVIGFLLQEKPGKAETTEAGSYYNSIIRSFHVLVGSM</sequence>
<evidence type="ECO:0000313" key="2">
    <source>
        <dbReference type="Proteomes" id="UP001063350"/>
    </source>
</evidence>
<organism evidence="1 2">
    <name type="scientific">Desulfolithobacter dissulfuricans</name>
    <dbReference type="NCBI Taxonomy" id="2795293"/>
    <lineage>
        <taxon>Bacteria</taxon>
        <taxon>Pseudomonadati</taxon>
        <taxon>Thermodesulfobacteriota</taxon>
        <taxon>Desulfobulbia</taxon>
        <taxon>Desulfobulbales</taxon>
        <taxon>Desulfobulbaceae</taxon>
        <taxon>Desulfolithobacter</taxon>
    </lineage>
</organism>
<keyword evidence="2" id="KW-1185">Reference proteome</keyword>
<dbReference type="EMBL" id="AP024233">
    <property type="protein sequence ID" value="BCO09448.1"/>
    <property type="molecule type" value="Genomic_DNA"/>
</dbReference>
<reference evidence="1" key="1">
    <citation type="submission" date="2020-12" db="EMBL/GenBank/DDBJ databases">
        <title>Desulfobium dissulfuricans gen. nov., sp. nov., a novel mesophilic, sulfate-reducing bacterium isolated from a deep-sea hydrothermal vent.</title>
        <authorList>
            <person name="Hashimoto Y."/>
            <person name="Tame A."/>
            <person name="Sawayama S."/>
            <person name="Miyazaki J."/>
            <person name="Takai K."/>
            <person name="Nakagawa S."/>
        </authorList>
    </citation>
    <scope>NUCLEOTIDE SEQUENCE</scope>
    <source>
        <strain evidence="1">GF1</strain>
    </source>
</reference>
<dbReference type="Proteomes" id="UP001063350">
    <property type="component" value="Chromosome"/>
</dbReference>
<name>A0A915XKM7_9BACT</name>
<dbReference type="AlphaFoldDB" id="A0A915XKM7"/>
<gene>
    <name evidence="1" type="ORF">GF1_18240</name>
</gene>
<proteinExistence type="predicted"/>
<evidence type="ECO:0000313" key="1">
    <source>
        <dbReference type="EMBL" id="BCO09448.1"/>
    </source>
</evidence>
<dbReference type="KEGG" id="ddu:GF1_18240"/>